<gene>
    <name evidence="1" type="ORF">GCM10009020_02320</name>
</gene>
<dbReference type="RefSeq" id="WP_343771983.1">
    <property type="nucleotide sequence ID" value="NZ_BAAADV010000001.1"/>
</dbReference>
<comment type="caution">
    <text evidence="1">The sequence shown here is derived from an EMBL/GenBank/DDBJ whole genome shotgun (WGS) entry which is preliminary data.</text>
</comment>
<name>A0AAV3T5M2_9EURY</name>
<accession>A0AAV3T5M2</accession>
<sequence>MRFRCARCGYERDSVSAVADHLRADHDCEDFGWSLERVPEAPHERVATALSNLPLRLRNLGRRARGG</sequence>
<dbReference type="AlphaFoldDB" id="A0AAV3T5M2"/>
<dbReference type="EMBL" id="BAAADV010000001">
    <property type="protein sequence ID" value="GAA0661622.1"/>
    <property type="molecule type" value="Genomic_DNA"/>
</dbReference>
<keyword evidence="2" id="KW-1185">Reference proteome</keyword>
<evidence type="ECO:0000313" key="1">
    <source>
        <dbReference type="EMBL" id="GAA0661622.1"/>
    </source>
</evidence>
<protein>
    <recommendedName>
        <fullName evidence="3">C2H2-type domain-containing protein</fullName>
    </recommendedName>
</protein>
<proteinExistence type="predicted"/>
<dbReference type="Proteomes" id="UP001500420">
    <property type="component" value="Unassembled WGS sequence"/>
</dbReference>
<organism evidence="1 2">
    <name type="scientific">Natronoarchaeum mannanilyticum</name>
    <dbReference type="NCBI Taxonomy" id="926360"/>
    <lineage>
        <taxon>Archaea</taxon>
        <taxon>Methanobacteriati</taxon>
        <taxon>Methanobacteriota</taxon>
        <taxon>Stenosarchaea group</taxon>
        <taxon>Halobacteria</taxon>
        <taxon>Halobacteriales</taxon>
        <taxon>Natronoarchaeaceae</taxon>
    </lineage>
</organism>
<reference evidence="1 2" key="1">
    <citation type="journal article" date="2019" name="Int. J. Syst. Evol. Microbiol.">
        <title>The Global Catalogue of Microorganisms (GCM) 10K type strain sequencing project: providing services to taxonomists for standard genome sequencing and annotation.</title>
        <authorList>
            <consortium name="The Broad Institute Genomics Platform"/>
            <consortium name="The Broad Institute Genome Sequencing Center for Infectious Disease"/>
            <person name="Wu L."/>
            <person name="Ma J."/>
        </authorList>
    </citation>
    <scope>NUCLEOTIDE SEQUENCE [LARGE SCALE GENOMIC DNA]</scope>
    <source>
        <strain evidence="1 2">JCM 16328</strain>
    </source>
</reference>
<evidence type="ECO:0008006" key="3">
    <source>
        <dbReference type="Google" id="ProtNLM"/>
    </source>
</evidence>
<evidence type="ECO:0000313" key="2">
    <source>
        <dbReference type="Proteomes" id="UP001500420"/>
    </source>
</evidence>